<evidence type="ECO:0000256" key="2">
    <source>
        <dbReference type="ARBA" id="ARBA00023125"/>
    </source>
</evidence>
<evidence type="ECO:0008006" key="7">
    <source>
        <dbReference type="Google" id="ProtNLM"/>
    </source>
</evidence>
<keyword evidence="4" id="KW-0732">Signal</keyword>
<keyword evidence="2" id="KW-0238">DNA-binding</keyword>
<feature type="signal peptide" evidence="4">
    <location>
        <begin position="1"/>
        <end position="27"/>
    </location>
</feature>
<evidence type="ECO:0000256" key="4">
    <source>
        <dbReference type="SAM" id="SignalP"/>
    </source>
</evidence>
<accession>A0ABX1PUY6</accession>
<protein>
    <recommendedName>
        <fullName evidence="7">FCD domain-containing protein</fullName>
    </recommendedName>
</protein>
<dbReference type="EMBL" id="WTVN01000004">
    <property type="protein sequence ID" value="NMG42953.1"/>
    <property type="molecule type" value="Genomic_DNA"/>
</dbReference>
<comment type="caution">
    <text evidence="5">The sequence shown here is derived from an EMBL/GenBank/DDBJ whole genome shotgun (WGS) entry which is preliminary data.</text>
</comment>
<organism evidence="5 6">
    <name type="scientific">Aromatoleum toluvorans</name>
    <dbReference type="NCBI Taxonomy" id="92002"/>
    <lineage>
        <taxon>Bacteria</taxon>
        <taxon>Pseudomonadati</taxon>
        <taxon>Pseudomonadota</taxon>
        <taxon>Betaproteobacteria</taxon>
        <taxon>Rhodocyclales</taxon>
        <taxon>Rhodocyclaceae</taxon>
        <taxon>Aromatoleum</taxon>
    </lineage>
</organism>
<reference evidence="5 6" key="1">
    <citation type="submission" date="2019-12" db="EMBL/GenBank/DDBJ databases">
        <title>Comparative genomics gives insights into the taxonomy of the Azoarcus-Aromatoleum group and reveals separate origins of nif in the plant-associated Azoarcus and non-plant-associated Aromatoleum sub-groups.</title>
        <authorList>
            <person name="Lafos M."/>
            <person name="Maluk M."/>
            <person name="Batista M."/>
            <person name="Junghare M."/>
            <person name="Carmona M."/>
            <person name="Faoro H."/>
            <person name="Cruz L.M."/>
            <person name="Battistoni F."/>
            <person name="De Souza E."/>
            <person name="Pedrosa F."/>
            <person name="Chen W.-M."/>
            <person name="Poole P.S."/>
            <person name="Dixon R.A."/>
            <person name="James E.K."/>
        </authorList>
    </citation>
    <scope>NUCLEOTIDE SEQUENCE [LARGE SCALE GENOMIC DNA]</scope>
    <source>
        <strain evidence="5 6">Td21</strain>
    </source>
</reference>
<evidence type="ECO:0000313" key="5">
    <source>
        <dbReference type="EMBL" id="NMG42953.1"/>
    </source>
</evidence>
<evidence type="ECO:0000313" key="6">
    <source>
        <dbReference type="Proteomes" id="UP000623795"/>
    </source>
</evidence>
<gene>
    <name evidence="5" type="ORF">GPA22_04305</name>
</gene>
<dbReference type="InterPro" id="IPR008920">
    <property type="entry name" value="TF_FadR/GntR_C"/>
</dbReference>
<proteinExistence type="predicted"/>
<name>A0ABX1PUY6_9RHOO</name>
<keyword evidence="6" id="KW-1185">Reference proteome</keyword>
<keyword evidence="1" id="KW-0805">Transcription regulation</keyword>
<feature type="chain" id="PRO_5047505013" description="FCD domain-containing protein" evidence="4">
    <location>
        <begin position="28"/>
        <end position="55"/>
    </location>
</feature>
<dbReference type="SUPFAM" id="SSF48008">
    <property type="entry name" value="GntR ligand-binding domain-like"/>
    <property type="match status" value="1"/>
</dbReference>
<sequence length="55" mass="6215">MRFSRARCARALLTCLIIILYDSPAGRACPDDEHRRLLEAFVKRDGETAAALMLH</sequence>
<dbReference type="Proteomes" id="UP000623795">
    <property type="component" value="Unassembled WGS sequence"/>
</dbReference>
<dbReference type="RefSeq" id="WP_169254869.1">
    <property type="nucleotide sequence ID" value="NZ_WTVN01000004.1"/>
</dbReference>
<evidence type="ECO:0000256" key="3">
    <source>
        <dbReference type="ARBA" id="ARBA00023163"/>
    </source>
</evidence>
<keyword evidence="3" id="KW-0804">Transcription</keyword>
<evidence type="ECO:0000256" key="1">
    <source>
        <dbReference type="ARBA" id="ARBA00023015"/>
    </source>
</evidence>